<feature type="transmembrane region" description="Helical" evidence="11">
    <location>
        <begin position="352"/>
        <end position="371"/>
    </location>
</feature>
<sequence length="589" mass="65352">MLLQAARLVGLQLSLSLFCCWAFSCHSTESSPDFSLPGDYLLAGLFPIHSDYLEVRSRPMVTLCDRSNSFNSHGYHLFQAMRFSIEEINNSTALLPNVTLGYELYDVCSESASVYAMLRILSVPGTHHIEIQGDTSRYSPTAVAVIGPSSTNHATAAASMLSPFLVPLLLEQIHKVNFLLHEDVVTFNDNGDPLSSYDIIAWDWSGPKWTFQVIGSSRWSPVRLDINKTKIQWHGKDNQVPTSVCSSNCLEGHAQVIVGVHHCCFECVPCEAGTFLNKSDPHRCQPCGKEEWAPKRSQTCFPRTVVFLAWHEPVSWVLLAANTLLLLVVVGTAGLFAWHLETPVVRSAGGKLCFLMLGSLAVGSCGLYGFLGKPTLIMCLLRQTLFALGLAIFLSCLTIRSFQLVFIFKFSAKLPIFYRAWVQHHGAGLFVVISSTAQLLICLTWLAVWTPLPTREYQRFPQLVMLDCTEAKSLGFVLAFIYNSLLSVSTFACSYLGKDLPENYNEAKCVTFSLLLNFVSWIAFFTTASVYQGKYLPAVTMLAALSCLSGGFSGYFLPKCYVILCRPDLNSTAYFQASIQEYTRRCSST</sequence>
<feature type="transmembrane region" description="Helical" evidence="11">
    <location>
        <begin position="535"/>
        <end position="557"/>
    </location>
</feature>
<dbReference type="GO" id="GO:0004930">
    <property type="term" value="F:G protein-coupled receptor activity"/>
    <property type="evidence" value="ECO:0007669"/>
    <property type="project" value="UniProtKB-KW"/>
</dbReference>
<keyword evidence="9" id="KW-0325">Glycoprotein</keyword>
<evidence type="ECO:0000256" key="4">
    <source>
        <dbReference type="ARBA" id="ARBA00022729"/>
    </source>
</evidence>
<evidence type="ECO:0000313" key="14">
    <source>
        <dbReference type="Ensembl" id="ENSEASP00005031215.2"/>
    </source>
</evidence>
<reference evidence="14 15" key="1">
    <citation type="journal article" date="2020" name="Nat. Commun.">
        <title>Donkey genomes provide new insights into domestication and selection for coat color.</title>
        <authorList>
            <person name="Wang"/>
            <person name="C."/>
            <person name="Li"/>
            <person name="H."/>
            <person name="Guo"/>
            <person name="Y."/>
            <person name="Huang"/>
            <person name="J."/>
            <person name="Sun"/>
            <person name="Y."/>
            <person name="Min"/>
            <person name="J."/>
            <person name="Wang"/>
            <person name="J."/>
            <person name="Fang"/>
            <person name="X."/>
            <person name="Zhao"/>
            <person name="Z."/>
            <person name="Wang"/>
            <person name="S."/>
            <person name="Zhang"/>
            <person name="Y."/>
            <person name="Liu"/>
            <person name="Q."/>
            <person name="Jiang"/>
            <person name="Q."/>
            <person name="Wang"/>
            <person name="X."/>
            <person name="Guo"/>
            <person name="Y."/>
            <person name="Yang"/>
            <person name="C."/>
            <person name="Wang"/>
            <person name="Y."/>
            <person name="Tian"/>
            <person name="F."/>
            <person name="Zhuang"/>
            <person name="G."/>
            <person name="Fan"/>
            <person name="Y."/>
            <person name="Gao"/>
            <person name="Q."/>
            <person name="Li"/>
            <person name="Y."/>
            <person name="Ju"/>
            <person name="Z."/>
            <person name="Li"/>
            <person name="J."/>
            <person name="Li"/>
            <person name="R."/>
            <person name="Hou"/>
            <person name="M."/>
            <person name="Yang"/>
            <person name="G."/>
            <person name="Liu"/>
            <person name="G."/>
            <person name="Liu"/>
            <person name="W."/>
            <person name="Guo"/>
            <person name="J."/>
            <person name="Pan"/>
            <person name="S."/>
            <person name="Fan"/>
            <person name="G."/>
            <person name="Zhang"/>
            <person name="W."/>
            <person name="Zhang"/>
            <person name="R."/>
            <person name="Yu"/>
            <person name="J."/>
            <person name="Zhang"/>
            <person name="X."/>
            <person name="Yin"/>
            <person name="Q."/>
            <person name="Ji"/>
            <person name="C."/>
            <person name="Jin"/>
            <person name="Y."/>
            <person name="Yue"/>
            <person name="G."/>
            <person name="Liu"/>
            <person name="M."/>
            <person name="Xu"/>
            <person name="J."/>
            <person name="Liu"/>
            <person name="S."/>
            <person name="Jordana"/>
            <person name="J."/>
            <person name="Noce"/>
            <person name="A."/>
            <person name="Amills"/>
            <person name="M."/>
            <person name="Wu"/>
            <person name="D.D."/>
            <person name="Li"/>
            <person name="S."/>
            <person name="Zhou"/>
            <person name="X. and Zhong"/>
            <person name="J."/>
        </authorList>
    </citation>
    <scope>NUCLEOTIDE SEQUENCE [LARGE SCALE GENOMIC DNA]</scope>
</reference>
<dbReference type="Pfam" id="PF00003">
    <property type="entry name" value="7tm_3"/>
    <property type="match status" value="1"/>
</dbReference>
<dbReference type="InterPro" id="IPR028082">
    <property type="entry name" value="Peripla_BP_I"/>
</dbReference>
<accession>A0A8C4MRQ7</accession>
<dbReference type="PANTHER" id="PTHR24061">
    <property type="entry name" value="CALCIUM-SENSING RECEPTOR-RELATED"/>
    <property type="match status" value="1"/>
</dbReference>
<dbReference type="Pfam" id="PF07562">
    <property type="entry name" value="NCD3G"/>
    <property type="match status" value="1"/>
</dbReference>
<dbReference type="FunFam" id="2.10.50.30:FF:000004">
    <property type="entry name" value="Taste receptor type 1 member 3-like protein"/>
    <property type="match status" value="1"/>
</dbReference>
<comment type="subcellular location">
    <subcellularLocation>
        <location evidence="1">Cell membrane</location>
        <topology evidence="1">Multi-pass membrane protein</topology>
    </subcellularLocation>
</comment>
<reference evidence="14" key="2">
    <citation type="submission" date="2025-08" db="UniProtKB">
        <authorList>
            <consortium name="Ensembl"/>
        </authorList>
    </citation>
    <scope>IDENTIFICATION</scope>
</reference>
<dbReference type="GeneTree" id="ENSGT00940000161264"/>
<dbReference type="PRINTS" id="PR00248">
    <property type="entry name" value="GPCRMGR"/>
</dbReference>
<evidence type="ECO:0000256" key="8">
    <source>
        <dbReference type="ARBA" id="ARBA00023170"/>
    </source>
</evidence>
<evidence type="ECO:0000256" key="12">
    <source>
        <dbReference type="SAM" id="SignalP"/>
    </source>
</evidence>
<feature type="signal peptide" evidence="12">
    <location>
        <begin position="1"/>
        <end position="22"/>
    </location>
</feature>
<protein>
    <submittedName>
        <fullName evidence="14">Taste 1 receptor member 1</fullName>
    </submittedName>
</protein>
<dbReference type="AlphaFoldDB" id="A0A8C4MRQ7"/>
<keyword evidence="4 12" id="KW-0732">Signal</keyword>
<evidence type="ECO:0000256" key="10">
    <source>
        <dbReference type="ARBA" id="ARBA00023224"/>
    </source>
</evidence>
<dbReference type="PROSITE" id="PS50259">
    <property type="entry name" value="G_PROTEIN_RECEP_F3_4"/>
    <property type="match status" value="1"/>
</dbReference>
<keyword evidence="2" id="KW-1003">Cell membrane</keyword>
<evidence type="ECO:0000256" key="7">
    <source>
        <dbReference type="ARBA" id="ARBA00023136"/>
    </source>
</evidence>
<evidence type="ECO:0000256" key="5">
    <source>
        <dbReference type="ARBA" id="ARBA00022989"/>
    </source>
</evidence>
<gene>
    <name evidence="14" type="primary">TAS1R1</name>
</gene>
<keyword evidence="6" id="KW-0297">G-protein coupled receptor</keyword>
<evidence type="ECO:0000256" key="2">
    <source>
        <dbReference type="ARBA" id="ARBA00022475"/>
    </source>
</evidence>
<evidence type="ECO:0000256" key="11">
    <source>
        <dbReference type="SAM" id="Phobius"/>
    </source>
</evidence>
<dbReference type="SUPFAM" id="SSF53822">
    <property type="entry name" value="Periplasmic binding protein-like I"/>
    <property type="match status" value="2"/>
</dbReference>
<keyword evidence="5 11" id="KW-1133">Transmembrane helix</keyword>
<dbReference type="InterPro" id="IPR017979">
    <property type="entry name" value="GPCR_3_CS"/>
</dbReference>
<dbReference type="Gene3D" id="3.40.50.2300">
    <property type="match status" value="1"/>
</dbReference>
<dbReference type="PROSITE" id="PS51257">
    <property type="entry name" value="PROKAR_LIPOPROTEIN"/>
    <property type="match status" value="1"/>
</dbReference>
<dbReference type="InterPro" id="IPR017978">
    <property type="entry name" value="GPCR_3_C"/>
</dbReference>
<dbReference type="InterPro" id="IPR000068">
    <property type="entry name" value="GPCR_3_Ca_sens_rcpt-rel"/>
</dbReference>
<feature type="transmembrane region" description="Helical" evidence="11">
    <location>
        <begin position="509"/>
        <end position="529"/>
    </location>
</feature>
<dbReference type="Ensembl" id="ENSEAST00005033934.2">
    <property type="protein sequence ID" value="ENSEASP00005031215.2"/>
    <property type="gene ID" value="ENSEASG00005021253.2"/>
</dbReference>
<reference evidence="14" key="3">
    <citation type="submission" date="2025-09" db="UniProtKB">
        <authorList>
            <consortium name="Ensembl"/>
        </authorList>
    </citation>
    <scope>IDENTIFICATION</scope>
</reference>
<evidence type="ECO:0000256" key="3">
    <source>
        <dbReference type="ARBA" id="ARBA00022692"/>
    </source>
</evidence>
<evidence type="ECO:0000256" key="9">
    <source>
        <dbReference type="ARBA" id="ARBA00023180"/>
    </source>
</evidence>
<keyword evidence="10" id="KW-0807">Transducer</keyword>
<keyword evidence="7 11" id="KW-0472">Membrane</keyword>
<dbReference type="InterPro" id="IPR038550">
    <property type="entry name" value="GPCR_3_9-Cys_sf"/>
</dbReference>
<dbReference type="GO" id="GO:0005886">
    <property type="term" value="C:plasma membrane"/>
    <property type="evidence" value="ECO:0007669"/>
    <property type="project" value="UniProtKB-SubCell"/>
</dbReference>
<evidence type="ECO:0000313" key="15">
    <source>
        <dbReference type="Proteomes" id="UP000694387"/>
    </source>
</evidence>
<dbReference type="PROSITE" id="PS00981">
    <property type="entry name" value="G_PROTEIN_RECEP_F3_3"/>
    <property type="match status" value="1"/>
</dbReference>
<keyword evidence="3 11" id="KW-0812">Transmembrane</keyword>
<proteinExistence type="predicted"/>
<dbReference type="PROSITE" id="PS00980">
    <property type="entry name" value="G_PROTEIN_RECEP_F3_2"/>
    <property type="match status" value="1"/>
</dbReference>
<dbReference type="Proteomes" id="UP000694387">
    <property type="component" value="Chromosome 5"/>
</dbReference>
<feature type="transmembrane region" description="Helical" evidence="11">
    <location>
        <begin position="472"/>
        <end position="497"/>
    </location>
</feature>
<dbReference type="GO" id="GO:0050917">
    <property type="term" value="P:sensory perception of umami taste"/>
    <property type="evidence" value="ECO:0007669"/>
    <property type="project" value="TreeGrafter"/>
</dbReference>
<dbReference type="InterPro" id="IPR000337">
    <property type="entry name" value="GPCR_3"/>
</dbReference>
<feature type="transmembrane region" description="Helical" evidence="11">
    <location>
        <begin position="383"/>
        <end position="408"/>
    </location>
</feature>
<dbReference type="Gene3D" id="2.10.50.30">
    <property type="entry name" value="GPCR, family 3, nine cysteines domain"/>
    <property type="match status" value="1"/>
</dbReference>
<organism evidence="14 15">
    <name type="scientific">Equus asinus</name>
    <name type="common">Donkey</name>
    <name type="synonym">Equus africanus asinus</name>
    <dbReference type="NCBI Taxonomy" id="9793"/>
    <lineage>
        <taxon>Eukaryota</taxon>
        <taxon>Metazoa</taxon>
        <taxon>Chordata</taxon>
        <taxon>Craniata</taxon>
        <taxon>Vertebrata</taxon>
        <taxon>Euteleostomi</taxon>
        <taxon>Mammalia</taxon>
        <taxon>Eutheria</taxon>
        <taxon>Laurasiatheria</taxon>
        <taxon>Perissodactyla</taxon>
        <taxon>Equidae</taxon>
        <taxon>Equus</taxon>
    </lineage>
</organism>
<evidence type="ECO:0000259" key="13">
    <source>
        <dbReference type="PROSITE" id="PS50259"/>
    </source>
</evidence>
<dbReference type="Pfam" id="PF01094">
    <property type="entry name" value="ANF_receptor"/>
    <property type="match status" value="1"/>
</dbReference>
<feature type="transmembrane region" description="Helical" evidence="11">
    <location>
        <begin position="429"/>
        <end position="452"/>
    </location>
</feature>
<evidence type="ECO:0000256" key="6">
    <source>
        <dbReference type="ARBA" id="ARBA00023040"/>
    </source>
</evidence>
<dbReference type="PANTHER" id="PTHR24061:SF3">
    <property type="entry name" value="TASTE RECEPTOR TYPE 1 MEMBER 1"/>
    <property type="match status" value="1"/>
</dbReference>
<feature type="domain" description="G-protein coupled receptors family 3 profile" evidence="13">
    <location>
        <begin position="314"/>
        <end position="579"/>
    </location>
</feature>
<feature type="transmembrane region" description="Helical" evidence="11">
    <location>
        <begin position="316"/>
        <end position="340"/>
    </location>
</feature>
<keyword evidence="15" id="KW-1185">Reference proteome</keyword>
<dbReference type="InterPro" id="IPR011500">
    <property type="entry name" value="GPCR_3_9-Cys_dom"/>
</dbReference>
<keyword evidence="8" id="KW-0675">Receptor</keyword>
<evidence type="ECO:0000256" key="1">
    <source>
        <dbReference type="ARBA" id="ARBA00004651"/>
    </source>
</evidence>
<feature type="chain" id="PRO_5040203522" evidence="12">
    <location>
        <begin position="23"/>
        <end position="589"/>
    </location>
</feature>
<name>A0A8C4MRQ7_EQUAS</name>
<dbReference type="InterPro" id="IPR001828">
    <property type="entry name" value="ANF_lig-bd_rcpt"/>
</dbReference>